<dbReference type="SMART" id="SM00283">
    <property type="entry name" value="MA"/>
    <property type="match status" value="1"/>
</dbReference>
<dbReference type="AlphaFoldDB" id="W6N6S2"/>
<feature type="transmembrane region" description="Helical" evidence="4">
    <location>
        <begin position="178"/>
        <end position="201"/>
    </location>
</feature>
<dbReference type="PRINTS" id="PR00260">
    <property type="entry name" value="CHEMTRNSDUCR"/>
</dbReference>
<dbReference type="PANTHER" id="PTHR32089:SF112">
    <property type="entry name" value="LYSOZYME-LIKE PROTEIN-RELATED"/>
    <property type="match status" value="1"/>
</dbReference>
<dbReference type="SUPFAM" id="SSF58104">
    <property type="entry name" value="Methyl-accepting chemotaxis protein (MCP) signaling domain"/>
    <property type="match status" value="1"/>
</dbReference>
<dbReference type="GO" id="GO:0006935">
    <property type="term" value="P:chemotaxis"/>
    <property type="evidence" value="ECO:0007669"/>
    <property type="project" value="InterPro"/>
</dbReference>
<keyword evidence="4" id="KW-0472">Membrane</keyword>
<keyword evidence="4" id="KW-0812">Transmembrane</keyword>
<evidence type="ECO:0000313" key="8">
    <source>
        <dbReference type="Proteomes" id="UP000019482"/>
    </source>
</evidence>
<feature type="domain" description="HAMP" evidence="6">
    <location>
        <begin position="203"/>
        <end position="258"/>
    </location>
</feature>
<keyword evidence="1 3" id="KW-0807">Transducer</keyword>
<feature type="transmembrane region" description="Helical" evidence="4">
    <location>
        <begin position="12"/>
        <end position="31"/>
    </location>
</feature>
<dbReference type="Pfam" id="PF00015">
    <property type="entry name" value="MCPsignal"/>
    <property type="match status" value="1"/>
</dbReference>
<evidence type="ECO:0000256" key="2">
    <source>
        <dbReference type="ARBA" id="ARBA00029447"/>
    </source>
</evidence>
<evidence type="ECO:0000256" key="4">
    <source>
        <dbReference type="SAM" id="Phobius"/>
    </source>
</evidence>
<comment type="caution">
    <text evidence="7">The sequence shown here is derived from an EMBL/GenBank/DDBJ whole genome shotgun (WGS) entry which is preliminary data.</text>
</comment>
<dbReference type="CDD" id="cd06225">
    <property type="entry name" value="HAMP"/>
    <property type="match status" value="1"/>
</dbReference>
<gene>
    <name evidence="7" type="ORF">CTDIVETGP_1970</name>
</gene>
<sequence>MRNKLKFRGKIYSAFIIVLIFTLVFLTIIGVKVRTLKYAWDTSIVLNNVQDMRNSLNSCGINVRDLEVVKGGTNISDRKQWIDNSIQDYESARKKMNSLIKLDNVKDLMKTIDNNSEVYFSYVSKVKNLDDMSKISNSDMNNLISSEKQLLNNLDELVQSVSSMSSTAISQGVAIIKYIITMFVILIIGIVLITIACAQILNKDVSKPIGIVSANLKKYSEGDFTGKIPEKLLNRTDEIGELFLSLNLMKKNLSDLFENIELCSHDLNSTSSNLSNTVNDITDEFNSISNSTNHILNVVQDTGASSEEISASVEEVDSSINELSSKALDGSNNSGESKERALKVQARGKKAIDKIESMYRQNEQNILQAIEDGKVVEDIKSMSDTVASIAEQTNLLALNAAIEAARAGEQGKGFAVVAEEVRKLAEQSKEAVDGIQSTILKVQKAFKNMSDTGNEILVFMQKEVNPEFQNFKKVGDSYLRDSNFVNKMSEDIAAMSEELTATVDQVSQAVQGMSESSQKSSESAGLIEENIAKTLKRMERISESADNQLQMAEKLNNLINKFKI</sequence>
<dbReference type="GeneID" id="29420767"/>
<evidence type="ECO:0000256" key="1">
    <source>
        <dbReference type="ARBA" id="ARBA00023224"/>
    </source>
</evidence>
<dbReference type="RefSeq" id="WP_017895325.1">
    <property type="nucleotide sequence ID" value="NZ_CBXI010000036.1"/>
</dbReference>
<dbReference type="InterPro" id="IPR004090">
    <property type="entry name" value="Chemotax_Me-accpt_rcpt"/>
</dbReference>
<dbReference type="Proteomes" id="UP000019482">
    <property type="component" value="Unassembled WGS sequence"/>
</dbReference>
<keyword evidence="8" id="KW-1185">Reference proteome</keyword>
<dbReference type="Gene3D" id="1.10.287.950">
    <property type="entry name" value="Methyl-accepting chemotaxis protein"/>
    <property type="match status" value="1"/>
</dbReference>
<dbReference type="PANTHER" id="PTHR32089">
    <property type="entry name" value="METHYL-ACCEPTING CHEMOTAXIS PROTEIN MCPB"/>
    <property type="match status" value="1"/>
</dbReference>
<accession>W6N6S2</accession>
<dbReference type="Gene3D" id="1.10.8.500">
    <property type="entry name" value="HAMP domain in histidine kinase"/>
    <property type="match status" value="1"/>
</dbReference>
<dbReference type="InterPro" id="IPR004089">
    <property type="entry name" value="MCPsignal_dom"/>
</dbReference>
<dbReference type="InterPro" id="IPR003660">
    <property type="entry name" value="HAMP_dom"/>
</dbReference>
<dbReference type="SMART" id="SM00304">
    <property type="entry name" value="HAMP"/>
    <property type="match status" value="1"/>
</dbReference>
<organism evidence="7 8">
    <name type="scientific">Clostridium tyrobutyricum DIVETGP</name>
    <dbReference type="NCBI Taxonomy" id="1408889"/>
    <lineage>
        <taxon>Bacteria</taxon>
        <taxon>Bacillati</taxon>
        <taxon>Bacillota</taxon>
        <taxon>Clostridia</taxon>
        <taxon>Eubacteriales</taxon>
        <taxon>Clostridiaceae</taxon>
        <taxon>Clostridium</taxon>
    </lineage>
</organism>
<reference evidence="7 8" key="1">
    <citation type="journal article" date="2015" name="Genome Announc.">
        <title>Draft Genome Sequence of Clostridium tyrobutyricum Strain DIVETGP, Isolated from Cow's Milk for Grana Padano Production.</title>
        <authorList>
            <person name="Soggiu A."/>
            <person name="Piras C."/>
            <person name="Gaiarsa S."/>
            <person name="Sassera D."/>
            <person name="Roncada P."/>
            <person name="Bendixen E."/>
            <person name="Brasca M."/>
            <person name="Bonizzi L."/>
        </authorList>
    </citation>
    <scope>NUCLEOTIDE SEQUENCE [LARGE SCALE GENOMIC DNA]</scope>
    <source>
        <strain evidence="7 8">DIVETGP</strain>
    </source>
</reference>
<dbReference type="OrthoDB" id="1887545at2"/>
<evidence type="ECO:0000313" key="7">
    <source>
        <dbReference type="EMBL" id="CDL91900.1"/>
    </source>
</evidence>
<dbReference type="EMBL" id="CBXI010000036">
    <property type="protein sequence ID" value="CDL91900.1"/>
    <property type="molecule type" value="Genomic_DNA"/>
</dbReference>
<feature type="domain" description="Methyl-accepting transducer" evidence="5">
    <location>
        <begin position="270"/>
        <end position="528"/>
    </location>
</feature>
<protein>
    <submittedName>
        <fullName evidence="7">Methyl-accepting chemotaxis protein</fullName>
    </submittedName>
</protein>
<dbReference type="PROSITE" id="PS50111">
    <property type="entry name" value="CHEMOTAXIS_TRANSDUC_2"/>
    <property type="match status" value="1"/>
</dbReference>
<dbReference type="GO" id="GO:0004888">
    <property type="term" value="F:transmembrane signaling receptor activity"/>
    <property type="evidence" value="ECO:0007669"/>
    <property type="project" value="InterPro"/>
</dbReference>
<name>W6N6S2_CLOTY</name>
<evidence type="ECO:0000259" key="5">
    <source>
        <dbReference type="PROSITE" id="PS50111"/>
    </source>
</evidence>
<dbReference type="GO" id="GO:0016020">
    <property type="term" value="C:membrane"/>
    <property type="evidence" value="ECO:0007669"/>
    <property type="project" value="InterPro"/>
</dbReference>
<dbReference type="PROSITE" id="PS50885">
    <property type="entry name" value="HAMP"/>
    <property type="match status" value="1"/>
</dbReference>
<comment type="similarity">
    <text evidence="2">Belongs to the methyl-accepting chemotaxis (MCP) protein family.</text>
</comment>
<evidence type="ECO:0000259" key="6">
    <source>
        <dbReference type="PROSITE" id="PS50885"/>
    </source>
</evidence>
<keyword evidence="4" id="KW-1133">Transmembrane helix</keyword>
<dbReference type="GO" id="GO:0007165">
    <property type="term" value="P:signal transduction"/>
    <property type="evidence" value="ECO:0007669"/>
    <property type="project" value="UniProtKB-KW"/>
</dbReference>
<evidence type="ECO:0000256" key="3">
    <source>
        <dbReference type="PROSITE-ProRule" id="PRU00284"/>
    </source>
</evidence>
<proteinExistence type="inferred from homology"/>